<dbReference type="GO" id="GO:0000287">
    <property type="term" value="F:magnesium ion binding"/>
    <property type="evidence" value="ECO:0007669"/>
    <property type="project" value="InterPro"/>
</dbReference>
<evidence type="ECO:0000256" key="1">
    <source>
        <dbReference type="ARBA" id="ARBA00006581"/>
    </source>
</evidence>
<dbReference type="EMBL" id="UINC01007455">
    <property type="protein sequence ID" value="SVA33420.1"/>
    <property type="molecule type" value="Genomic_DNA"/>
</dbReference>
<dbReference type="Gene3D" id="2.70.40.10">
    <property type="match status" value="1"/>
</dbReference>
<comment type="similarity">
    <text evidence="1">Belongs to the dUTPase family.</text>
</comment>
<dbReference type="InterPro" id="IPR033704">
    <property type="entry name" value="dUTPase_trimeric"/>
</dbReference>
<evidence type="ECO:0000256" key="4">
    <source>
        <dbReference type="ARBA" id="ARBA00023080"/>
    </source>
</evidence>
<evidence type="ECO:0000313" key="6">
    <source>
        <dbReference type="EMBL" id="SVA33420.1"/>
    </source>
</evidence>
<evidence type="ECO:0000256" key="3">
    <source>
        <dbReference type="ARBA" id="ARBA00022801"/>
    </source>
</evidence>
<dbReference type="GO" id="GO:0006226">
    <property type="term" value="P:dUMP biosynthetic process"/>
    <property type="evidence" value="ECO:0007669"/>
    <property type="project" value="InterPro"/>
</dbReference>
<evidence type="ECO:0000259" key="5">
    <source>
        <dbReference type="Pfam" id="PF00692"/>
    </source>
</evidence>
<dbReference type="InterPro" id="IPR008181">
    <property type="entry name" value="dUTPase"/>
</dbReference>
<dbReference type="SUPFAM" id="SSF51283">
    <property type="entry name" value="dUTPase-like"/>
    <property type="match status" value="1"/>
</dbReference>
<sequence length="160" mass="18137">MTKEYILRVIANNEEVANMYKNHNHYNVGDSGIDLFCTENIHIKQGESAKIKFDISCELLCFDSDLNEPYNVSYLLLPRSSIIKTPLRLANSIGLIDAHYQNNICAFVDNIKNVDYDVLKGTRLFQLVTPDLTPFKSLEVVKEFTNPELNRKGGYGSTGK</sequence>
<protein>
    <recommendedName>
        <fullName evidence="2">dUTP diphosphatase</fullName>
        <ecNumber evidence="2">3.6.1.23</ecNumber>
    </recommendedName>
</protein>
<accession>A0A381UZ90</accession>
<dbReference type="Pfam" id="PF00692">
    <property type="entry name" value="dUTPase"/>
    <property type="match status" value="1"/>
</dbReference>
<name>A0A381UZ90_9ZZZZ</name>
<dbReference type="GO" id="GO:0004170">
    <property type="term" value="F:dUTP diphosphatase activity"/>
    <property type="evidence" value="ECO:0007669"/>
    <property type="project" value="UniProtKB-EC"/>
</dbReference>
<dbReference type="InterPro" id="IPR029054">
    <property type="entry name" value="dUTPase-like"/>
</dbReference>
<feature type="domain" description="dUTPase-like" evidence="5">
    <location>
        <begin position="29"/>
        <end position="159"/>
    </location>
</feature>
<dbReference type="AlphaFoldDB" id="A0A381UZ90"/>
<dbReference type="GO" id="GO:0046081">
    <property type="term" value="P:dUTP catabolic process"/>
    <property type="evidence" value="ECO:0007669"/>
    <property type="project" value="InterPro"/>
</dbReference>
<dbReference type="EC" id="3.6.1.23" evidence="2"/>
<proteinExistence type="inferred from homology"/>
<organism evidence="6">
    <name type="scientific">marine metagenome</name>
    <dbReference type="NCBI Taxonomy" id="408172"/>
    <lineage>
        <taxon>unclassified sequences</taxon>
        <taxon>metagenomes</taxon>
        <taxon>ecological metagenomes</taxon>
    </lineage>
</organism>
<dbReference type="InterPro" id="IPR036157">
    <property type="entry name" value="dUTPase-like_sf"/>
</dbReference>
<keyword evidence="4" id="KW-0546">Nucleotide metabolism</keyword>
<reference evidence="6" key="1">
    <citation type="submission" date="2018-05" db="EMBL/GenBank/DDBJ databases">
        <authorList>
            <person name="Lanie J.A."/>
            <person name="Ng W.-L."/>
            <person name="Kazmierczak K.M."/>
            <person name="Andrzejewski T.M."/>
            <person name="Davidsen T.M."/>
            <person name="Wayne K.J."/>
            <person name="Tettelin H."/>
            <person name="Glass J.I."/>
            <person name="Rusch D."/>
            <person name="Podicherti R."/>
            <person name="Tsui H.-C.T."/>
            <person name="Winkler M.E."/>
        </authorList>
    </citation>
    <scope>NUCLEOTIDE SEQUENCE</scope>
</reference>
<dbReference type="PANTHER" id="PTHR11241">
    <property type="entry name" value="DEOXYURIDINE 5'-TRIPHOSPHATE NUCLEOTIDOHYDROLASE"/>
    <property type="match status" value="1"/>
</dbReference>
<keyword evidence="3" id="KW-0378">Hydrolase</keyword>
<evidence type="ECO:0000256" key="2">
    <source>
        <dbReference type="ARBA" id="ARBA00012379"/>
    </source>
</evidence>
<gene>
    <name evidence="6" type="ORF">METZ01_LOCUS86274</name>
</gene>
<dbReference type="PANTHER" id="PTHR11241:SF0">
    <property type="entry name" value="DEOXYURIDINE 5'-TRIPHOSPHATE NUCLEOTIDOHYDROLASE"/>
    <property type="match status" value="1"/>
</dbReference>
<dbReference type="CDD" id="cd07557">
    <property type="entry name" value="trimeric_dUTPase"/>
    <property type="match status" value="1"/>
</dbReference>